<organism evidence="2 3">
    <name type="scientific">Glycomyces endophyticus</name>
    <dbReference type="NCBI Taxonomy" id="480996"/>
    <lineage>
        <taxon>Bacteria</taxon>
        <taxon>Bacillati</taxon>
        <taxon>Actinomycetota</taxon>
        <taxon>Actinomycetes</taxon>
        <taxon>Glycomycetales</taxon>
        <taxon>Glycomycetaceae</taxon>
        <taxon>Glycomyces</taxon>
    </lineage>
</organism>
<feature type="compositionally biased region" description="Gly residues" evidence="1">
    <location>
        <begin position="431"/>
        <end position="441"/>
    </location>
</feature>
<proteinExistence type="predicted"/>
<sequence>MNDMPETQTSGDTGRDDDERDDERDEDDDDREDDRDDDDNDRDDNERGSRDRDDHPRGPREEYENNAPDDSTVVEYQRRDADALFLSGEPCGYANCQNVANEAEAAWIKLVSAIPIAGQVQMLTVETKGTPAPSQESIRNLVAEVRPDDPDKYALRMVSEHWQTFKNDFDTDPANGIAPMLKSALRTLSETWKGDDFDAFAEQVEIVLANCASVCDDIGDATTGAVGLLEQKADEFFGLQGGDSGELPYPAPLYWISDMESMFTDPLVHVRPPFRSGWCDVTAGCDNDGGLIGALLELGGFEKDYVSEVQDYVENQTDYYMRKHKNDEPPITEEQARSWAQADANNNISADVNAGIDDYNSRSQIANEDVVNRWENAEESASTFEPEAYPSSPSTFRDSSDMLSDGYGGLDAGAGGLEGGTPTGGDALEPPGGGGGGGGGGVSGGLASGGAGGATLGSGGAFPAGAASATGLGAAGNTAAGMAGGGMGGGGMGGMMGGGMGGARGMGGDTGAEGEHKDWLEEDEEIWGIIRDAEEDPYA</sequence>
<evidence type="ECO:0000313" key="2">
    <source>
        <dbReference type="EMBL" id="GAA1661049.1"/>
    </source>
</evidence>
<evidence type="ECO:0000313" key="3">
    <source>
        <dbReference type="Proteomes" id="UP001499851"/>
    </source>
</evidence>
<comment type="caution">
    <text evidence="2">The sequence shown here is derived from an EMBL/GenBank/DDBJ whole genome shotgun (WGS) entry which is preliminary data.</text>
</comment>
<dbReference type="EMBL" id="BAAAQF010000002">
    <property type="protein sequence ID" value="GAA1661049.1"/>
    <property type="molecule type" value="Genomic_DNA"/>
</dbReference>
<reference evidence="2 3" key="1">
    <citation type="journal article" date="2019" name="Int. J. Syst. Evol. Microbiol.">
        <title>The Global Catalogue of Microorganisms (GCM) 10K type strain sequencing project: providing services to taxonomists for standard genome sequencing and annotation.</title>
        <authorList>
            <consortium name="The Broad Institute Genomics Platform"/>
            <consortium name="The Broad Institute Genome Sequencing Center for Infectious Disease"/>
            <person name="Wu L."/>
            <person name="Ma J."/>
        </authorList>
    </citation>
    <scope>NUCLEOTIDE SEQUENCE [LARGE SCALE GENOMIC DNA]</scope>
    <source>
        <strain evidence="2 3">JCM 16001</strain>
    </source>
</reference>
<evidence type="ECO:0000256" key="1">
    <source>
        <dbReference type="SAM" id="MobiDB-lite"/>
    </source>
</evidence>
<feature type="compositionally biased region" description="Acidic residues" evidence="1">
    <location>
        <begin position="15"/>
        <end position="43"/>
    </location>
</feature>
<feature type="region of interest" description="Disordered" evidence="1">
    <location>
        <begin position="378"/>
        <end position="441"/>
    </location>
</feature>
<gene>
    <name evidence="2" type="ORF">GCM10009830_02710</name>
</gene>
<feature type="region of interest" description="Disordered" evidence="1">
    <location>
        <begin position="1"/>
        <end position="74"/>
    </location>
</feature>
<feature type="region of interest" description="Disordered" evidence="1">
    <location>
        <begin position="503"/>
        <end position="539"/>
    </location>
</feature>
<dbReference type="Proteomes" id="UP001499851">
    <property type="component" value="Unassembled WGS sequence"/>
</dbReference>
<name>A0ABN2FWL0_9ACTN</name>
<accession>A0ABN2FWL0</accession>
<protein>
    <submittedName>
        <fullName evidence="2">Uncharacterized protein</fullName>
    </submittedName>
</protein>
<keyword evidence="3" id="KW-1185">Reference proteome</keyword>
<feature type="compositionally biased region" description="Gly residues" evidence="1">
    <location>
        <begin position="406"/>
        <end position="423"/>
    </location>
</feature>
<feature type="compositionally biased region" description="Basic and acidic residues" evidence="1">
    <location>
        <begin position="44"/>
        <end position="63"/>
    </location>
</feature>